<dbReference type="InterPro" id="IPR000073">
    <property type="entry name" value="AB_hydrolase_1"/>
</dbReference>
<dbReference type="PANTHER" id="PTHR43798:SF31">
    <property type="entry name" value="AB HYDROLASE SUPERFAMILY PROTEIN YCLE"/>
    <property type="match status" value="1"/>
</dbReference>
<keyword evidence="4" id="KW-1185">Reference proteome</keyword>
<dbReference type="SUPFAM" id="SSF53474">
    <property type="entry name" value="alpha/beta-Hydrolases"/>
    <property type="match status" value="1"/>
</dbReference>
<dbReference type="Pfam" id="PF12697">
    <property type="entry name" value="Abhydrolase_6"/>
    <property type="match status" value="1"/>
</dbReference>
<organism evidence="3 4">
    <name type="scientific">Halomonas urumqiensis</name>
    <dbReference type="NCBI Taxonomy" id="1684789"/>
    <lineage>
        <taxon>Bacteria</taxon>
        <taxon>Pseudomonadati</taxon>
        <taxon>Pseudomonadota</taxon>
        <taxon>Gammaproteobacteria</taxon>
        <taxon>Oceanospirillales</taxon>
        <taxon>Halomonadaceae</taxon>
        <taxon>Halomonas</taxon>
    </lineage>
</organism>
<evidence type="ECO:0000259" key="2">
    <source>
        <dbReference type="Pfam" id="PF12697"/>
    </source>
</evidence>
<evidence type="ECO:0000313" key="4">
    <source>
        <dbReference type="Proteomes" id="UP000235547"/>
    </source>
</evidence>
<dbReference type="Proteomes" id="UP000235547">
    <property type="component" value="Unassembled WGS sequence"/>
</dbReference>
<dbReference type="AlphaFoldDB" id="A0A2N7UFG4"/>
<proteinExistence type="predicted"/>
<dbReference type="EMBL" id="PNRG01000029">
    <property type="protein sequence ID" value="PMR79184.1"/>
    <property type="molecule type" value="Genomic_DNA"/>
</dbReference>
<evidence type="ECO:0000256" key="1">
    <source>
        <dbReference type="ARBA" id="ARBA00022801"/>
    </source>
</evidence>
<dbReference type="Gene3D" id="3.40.50.1820">
    <property type="entry name" value="alpha/beta hydrolase"/>
    <property type="match status" value="1"/>
</dbReference>
<comment type="caution">
    <text evidence="3">The sequence shown here is derived from an EMBL/GenBank/DDBJ whole genome shotgun (WGS) entry which is preliminary data.</text>
</comment>
<dbReference type="GO" id="GO:0016020">
    <property type="term" value="C:membrane"/>
    <property type="evidence" value="ECO:0007669"/>
    <property type="project" value="TreeGrafter"/>
</dbReference>
<dbReference type="InterPro" id="IPR050266">
    <property type="entry name" value="AB_hydrolase_sf"/>
</dbReference>
<reference evidence="3 4" key="1">
    <citation type="submission" date="2018-01" db="EMBL/GenBank/DDBJ databases">
        <title>Halomonas endophytica sp. nov., isolated from storage liquid in the stems of Populus euphratica.</title>
        <authorList>
            <person name="Chen C."/>
        </authorList>
    </citation>
    <scope>NUCLEOTIDE SEQUENCE [LARGE SCALE GENOMIC DNA]</scope>
    <source>
        <strain evidence="3 4">BZ-SZ-XJ27</strain>
    </source>
</reference>
<dbReference type="RefSeq" id="WP_102588737.1">
    <property type="nucleotide sequence ID" value="NZ_BNAE01000001.1"/>
</dbReference>
<accession>A0A2N7UFG4</accession>
<name>A0A2N7UFG4_9GAMM</name>
<feature type="domain" description="AB hydrolase-1" evidence="2">
    <location>
        <begin position="4"/>
        <end position="224"/>
    </location>
</feature>
<keyword evidence="1 3" id="KW-0378">Hydrolase</keyword>
<dbReference type="InterPro" id="IPR029058">
    <property type="entry name" value="AB_hydrolase_fold"/>
</dbReference>
<evidence type="ECO:0000313" key="3">
    <source>
        <dbReference type="EMBL" id="PMR79184.1"/>
    </source>
</evidence>
<gene>
    <name evidence="3" type="ORF">C1H70_12855</name>
</gene>
<sequence length="247" mass="26409">MSHLVLLSGWGIDARIWQPLGEHWPADIRVSTPDWPGYGGRKPLSDPTDMHALAEAMANDLPSDAVWVGWSLGGLLAAALLDHLPAPSALVQLGIGPRFCTPDGVDQEALDAFRRAFARDSQATLAHFRRWQLKGEPSPRHAYRQLATLVDPASPLADPATLAAGLEQLASLDVSHQLAQAPCPIVRLAGEHDPLLAPSHRDSADCRINGAGHCPMLSRPERLATLLADIARQVPGRQPSASSEASA</sequence>
<dbReference type="OrthoDB" id="9780744at2"/>
<dbReference type="PANTHER" id="PTHR43798">
    <property type="entry name" value="MONOACYLGLYCEROL LIPASE"/>
    <property type="match status" value="1"/>
</dbReference>
<dbReference type="GO" id="GO:0016787">
    <property type="term" value="F:hydrolase activity"/>
    <property type="evidence" value="ECO:0007669"/>
    <property type="project" value="UniProtKB-KW"/>
</dbReference>
<protein>
    <submittedName>
        <fullName evidence="3">Alpha/beta hydrolase</fullName>
    </submittedName>
</protein>